<comment type="caution">
    <text evidence="2">The sequence shown here is derived from an EMBL/GenBank/DDBJ whole genome shotgun (WGS) entry which is preliminary data.</text>
</comment>
<evidence type="ECO:0000313" key="2">
    <source>
        <dbReference type="EMBL" id="KMQ66464.1"/>
    </source>
</evidence>
<dbReference type="EMBL" id="LFND01000001">
    <property type="protein sequence ID" value="KMQ66464.1"/>
    <property type="molecule type" value="Genomic_DNA"/>
</dbReference>
<organism evidence="2 3">
    <name type="scientific">Chryseobacterium angstadtii</name>
    <dbReference type="NCBI Taxonomy" id="558151"/>
    <lineage>
        <taxon>Bacteria</taxon>
        <taxon>Pseudomonadati</taxon>
        <taxon>Bacteroidota</taxon>
        <taxon>Flavobacteriia</taxon>
        <taxon>Flavobacteriales</taxon>
        <taxon>Weeksellaceae</taxon>
        <taxon>Chryseobacterium group</taxon>
        <taxon>Chryseobacterium</taxon>
    </lineage>
</organism>
<sequence length="228" mass="26110">MKARIYLILFLILAGTAVQAQNSSIEKETQEVVLKSLENLEKEYSVESLRKESQMMERLSSKYKNDWAAKYYLIYFKLLILRDSKSEEEKNNIFSFCSQNIGQLIDMSKNNKEKSEAYALKGFLFLSAVSMDPMKNGPQYSGEVNSAFETAIKINNNPRALFLNTLFKEGMAQFLKSKYPDLCKELFLANKYFAEDLGEVKRLTNIYPTWGGSVVANKIIQSCSCKNE</sequence>
<gene>
    <name evidence="2" type="ORF">ACM46_02720</name>
</gene>
<evidence type="ECO:0000313" key="3">
    <source>
        <dbReference type="Proteomes" id="UP000036261"/>
    </source>
</evidence>
<evidence type="ECO:0000256" key="1">
    <source>
        <dbReference type="SAM" id="SignalP"/>
    </source>
</evidence>
<feature type="chain" id="PRO_5005288494" evidence="1">
    <location>
        <begin position="21"/>
        <end position="228"/>
    </location>
</feature>
<dbReference type="RefSeq" id="WP_048505063.1">
    <property type="nucleotide sequence ID" value="NZ_LFND01000001.1"/>
</dbReference>
<keyword evidence="3" id="KW-1185">Reference proteome</keyword>
<proteinExistence type="predicted"/>
<keyword evidence="1" id="KW-0732">Signal</keyword>
<dbReference type="Proteomes" id="UP000036261">
    <property type="component" value="Unassembled WGS sequence"/>
</dbReference>
<accession>A0A0J7IKL0</accession>
<protein>
    <submittedName>
        <fullName evidence="2">Uncharacterized protein</fullName>
    </submittedName>
</protein>
<name>A0A0J7IKL0_9FLAO</name>
<dbReference type="PATRIC" id="fig|558151.6.peg.564"/>
<dbReference type="STRING" id="558151.ACM46_02720"/>
<feature type="signal peptide" evidence="1">
    <location>
        <begin position="1"/>
        <end position="20"/>
    </location>
</feature>
<dbReference type="OrthoDB" id="1150971at2"/>
<reference evidence="2 3" key="1">
    <citation type="journal article" date="2013" name="Int. J. Syst. Evol. Microbiol.">
        <title>Chryseobacterium angstadtii sp. nov., isolated from a newt tank.</title>
        <authorList>
            <person name="Kirk K.E."/>
            <person name="Hoffman J.A."/>
            <person name="Smith K.A."/>
            <person name="Strahan B.L."/>
            <person name="Failor K.C."/>
            <person name="Krebs J.E."/>
            <person name="Gale A.N."/>
            <person name="Do T.D."/>
            <person name="Sontag T.C."/>
            <person name="Batties A.M."/>
            <person name="Mistiszyn K."/>
            <person name="Newman J.D."/>
        </authorList>
    </citation>
    <scope>NUCLEOTIDE SEQUENCE [LARGE SCALE GENOMIC DNA]</scope>
    <source>
        <strain evidence="2 3">KM</strain>
    </source>
</reference>
<dbReference type="AlphaFoldDB" id="A0A0J7IKL0"/>